<proteinExistence type="predicted"/>
<organism evidence="2 3">
    <name type="scientific">Sulfoacidibacillus ferrooxidans</name>
    <dbReference type="NCBI Taxonomy" id="2005001"/>
    <lineage>
        <taxon>Bacteria</taxon>
        <taxon>Bacillati</taxon>
        <taxon>Bacillota</taxon>
        <taxon>Bacilli</taxon>
        <taxon>Bacillales</taxon>
        <taxon>Alicyclobacillaceae</taxon>
        <taxon>Sulfoacidibacillus</taxon>
    </lineage>
</organism>
<evidence type="ECO:0000313" key="3">
    <source>
        <dbReference type="Proteomes" id="UP001139263"/>
    </source>
</evidence>
<keyword evidence="3" id="KW-1185">Reference proteome</keyword>
<keyword evidence="1" id="KW-0812">Transmembrane</keyword>
<gene>
    <name evidence="2" type="ORF">MM817_01578</name>
</gene>
<dbReference type="AlphaFoldDB" id="A0A9X1V9Q5"/>
<comment type="caution">
    <text evidence="2">The sequence shown here is derived from an EMBL/GenBank/DDBJ whole genome shotgun (WGS) entry which is preliminary data.</text>
</comment>
<feature type="transmembrane region" description="Helical" evidence="1">
    <location>
        <begin position="103"/>
        <end position="120"/>
    </location>
</feature>
<dbReference type="Proteomes" id="UP001139263">
    <property type="component" value="Unassembled WGS sequence"/>
</dbReference>
<evidence type="ECO:0000313" key="2">
    <source>
        <dbReference type="EMBL" id="MCI0183305.1"/>
    </source>
</evidence>
<keyword evidence="1" id="KW-1133">Transmembrane helix</keyword>
<evidence type="ECO:0000256" key="1">
    <source>
        <dbReference type="SAM" id="Phobius"/>
    </source>
</evidence>
<protein>
    <submittedName>
        <fullName evidence="2">Uncharacterized protein</fullName>
    </submittedName>
</protein>
<dbReference type="RefSeq" id="WP_241713414.1">
    <property type="nucleotide sequence ID" value="NZ_JALBUF010000004.1"/>
</dbReference>
<name>A0A9X1V9Q5_9BACL</name>
<keyword evidence="1" id="KW-0472">Membrane</keyword>
<accession>A0A9X1V9Q5</accession>
<sequence length="198" mass="23089">MVVHSIDQLNTEDSSNHPSKDQWEIGYVSRRMAHKKPRLTFMWVIAYLLSPLAPSPKVVEYFHANAVKAPRQREYLGRSSSVRRGRRLRKLRWLRFVRGMRRAVYMTVFLMIVVTVSFWAKCAVVYDVPAYMQVGQLTHAQAYVVYKPWWFGPPLFNLAKYPVLNPMNPEQSLAMQLQQYSEIVDNPTILYVVVPKNG</sequence>
<dbReference type="EMBL" id="JALBUF010000004">
    <property type="protein sequence ID" value="MCI0183305.1"/>
    <property type="molecule type" value="Genomic_DNA"/>
</dbReference>
<reference evidence="2" key="1">
    <citation type="submission" date="2022-03" db="EMBL/GenBank/DDBJ databases">
        <title>Draft Genome Sequence of Firmicute Strain S0AB, a Heterotrophic Iron/Sulfur-Oxidizing Extreme Acidophile.</title>
        <authorList>
            <person name="Vergara E."/>
            <person name="Pakostova E."/>
            <person name="Johnson D.B."/>
            <person name="Holmes D.S."/>
        </authorList>
    </citation>
    <scope>NUCLEOTIDE SEQUENCE</scope>
    <source>
        <strain evidence="2">S0AB</strain>
    </source>
</reference>